<protein>
    <recommendedName>
        <fullName evidence="1">ATP-dependent DNA helicase</fullName>
        <ecNumber evidence="1">5.6.2.3</ecNumber>
    </recommendedName>
</protein>
<dbReference type="GO" id="GO:0006310">
    <property type="term" value="P:DNA recombination"/>
    <property type="evidence" value="ECO:0007669"/>
    <property type="project" value="UniProtKB-KW"/>
</dbReference>
<dbReference type="PANTHER" id="PTHR47642">
    <property type="entry name" value="ATP-DEPENDENT DNA HELICASE"/>
    <property type="match status" value="1"/>
</dbReference>
<proteinExistence type="inferred from homology"/>
<dbReference type="PANTHER" id="PTHR47642:SF5">
    <property type="entry name" value="ATP-DEPENDENT DNA HELICASE"/>
    <property type="match status" value="1"/>
</dbReference>
<dbReference type="SUPFAM" id="SSF52540">
    <property type="entry name" value="P-loop containing nucleoside triphosphate hydrolases"/>
    <property type="match status" value="2"/>
</dbReference>
<dbReference type="InterPro" id="IPR010285">
    <property type="entry name" value="DNA_helicase_pif1-like_DEAD"/>
</dbReference>
<dbReference type="EMBL" id="CAJPWZ010000162">
    <property type="protein sequence ID" value="CAG2187266.1"/>
    <property type="molecule type" value="Genomic_DNA"/>
</dbReference>
<dbReference type="GO" id="GO:0005524">
    <property type="term" value="F:ATP binding"/>
    <property type="evidence" value="ECO:0007669"/>
    <property type="project" value="UniProtKB-KW"/>
</dbReference>
<comment type="similarity">
    <text evidence="1">Belongs to the helicase family.</text>
</comment>
<keyword evidence="1" id="KW-0234">DNA repair</keyword>
<dbReference type="GO" id="GO:0016787">
    <property type="term" value="F:hydrolase activity"/>
    <property type="evidence" value="ECO:0007669"/>
    <property type="project" value="UniProtKB-KW"/>
</dbReference>
<dbReference type="AlphaFoldDB" id="A0A8S3PTC0"/>
<keyword evidence="1" id="KW-0067">ATP-binding</keyword>
<keyword evidence="1" id="KW-0227">DNA damage</keyword>
<dbReference type="Pfam" id="PF05970">
    <property type="entry name" value="PIF1"/>
    <property type="match status" value="1"/>
</dbReference>
<evidence type="ECO:0000313" key="3">
    <source>
        <dbReference type="EMBL" id="CAG2187266.1"/>
    </source>
</evidence>
<evidence type="ECO:0000259" key="2">
    <source>
        <dbReference type="Pfam" id="PF05970"/>
    </source>
</evidence>
<evidence type="ECO:0000313" key="4">
    <source>
        <dbReference type="Proteomes" id="UP000683360"/>
    </source>
</evidence>
<dbReference type="GO" id="GO:0006281">
    <property type="term" value="P:DNA repair"/>
    <property type="evidence" value="ECO:0007669"/>
    <property type="project" value="UniProtKB-KW"/>
</dbReference>
<comment type="catalytic activity">
    <reaction evidence="1">
        <text>ATP + H2O = ADP + phosphate + H(+)</text>
        <dbReference type="Rhea" id="RHEA:13065"/>
        <dbReference type="ChEBI" id="CHEBI:15377"/>
        <dbReference type="ChEBI" id="CHEBI:15378"/>
        <dbReference type="ChEBI" id="CHEBI:30616"/>
        <dbReference type="ChEBI" id="CHEBI:43474"/>
        <dbReference type="ChEBI" id="CHEBI:456216"/>
        <dbReference type="EC" id="5.6.2.3"/>
    </reaction>
</comment>
<dbReference type="GO" id="GO:0043139">
    <property type="term" value="F:5'-3' DNA helicase activity"/>
    <property type="evidence" value="ECO:0007669"/>
    <property type="project" value="UniProtKB-EC"/>
</dbReference>
<keyword evidence="1" id="KW-0347">Helicase</keyword>
<keyword evidence="1" id="KW-0547">Nucleotide-binding</keyword>
<dbReference type="InterPro" id="IPR027417">
    <property type="entry name" value="P-loop_NTPase"/>
</dbReference>
<dbReference type="EC" id="5.6.2.3" evidence="1"/>
<keyword evidence="4" id="KW-1185">Reference proteome</keyword>
<dbReference type="Gene3D" id="3.40.50.300">
    <property type="entry name" value="P-loop containing nucleotide triphosphate hydrolases"/>
    <property type="match status" value="1"/>
</dbReference>
<comment type="cofactor">
    <cofactor evidence="1">
        <name>Mg(2+)</name>
        <dbReference type="ChEBI" id="CHEBI:18420"/>
    </cofactor>
</comment>
<dbReference type="Proteomes" id="UP000683360">
    <property type="component" value="Unassembled WGS sequence"/>
</dbReference>
<reference evidence="3" key="1">
    <citation type="submission" date="2021-03" db="EMBL/GenBank/DDBJ databases">
        <authorList>
            <person name="Bekaert M."/>
        </authorList>
    </citation>
    <scope>NUCLEOTIDE SEQUENCE</scope>
</reference>
<keyword evidence="1" id="KW-0378">Hydrolase</keyword>
<dbReference type="GO" id="GO:0000723">
    <property type="term" value="P:telomere maintenance"/>
    <property type="evidence" value="ECO:0007669"/>
    <property type="project" value="InterPro"/>
</dbReference>
<organism evidence="3 4">
    <name type="scientific">Mytilus edulis</name>
    <name type="common">Blue mussel</name>
    <dbReference type="NCBI Taxonomy" id="6550"/>
    <lineage>
        <taxon>Eukaryota</taxon>
        <taxon>Metazoa</taxon>
        <taxon>Spiralia</taxon>
        <taxon>Lophotrochozoa</taxon>
        <taxon>Mollusca</taxon>
        <taxon>Bivalvia</taxon>
        <taxon>Autobranchia</taxon>
        <taxon>Pteriomorphia</taxon>
        <taxon>Mytilida</taxon>
        <taxon>Mytiloidea</taxon>
        <taxon>Mytilidae</taxon>
        <taxon>Mytilinae</taxon>
        <taxon>Mytilus</taxon>
    </lineage>
</organism>
<gene>
    <name evidence="3" type="ORF">MEDL_2763</name>
</gene>
<keyword evidence="1" id="KW-0233">DNA recombination</keyword>
<sequence>MDEDQKLAFELATSGHNFVISGQAGTGKTFLVKKLVHYMRFKQGKNVSIVCSTGIAATHYGDLRAQTLHKWSGVEDGRHLNEEIIHFVKTDERFTVAKHNIETVETLIIDESSMISAKIFNQVQVLFNGLCGTVTKLNTDSVEVKFTLEHKALTVTIAKEVLTTFDPVEKIVLAKRVQLPFKVGFAITIHKAQGMTIENLVVDCNNSIQPGQLGVAIGGQFLYKELLPDKSGSRLALDTVLKRFTDTPVEANILVFSVAISKNYQHFHDWFQAQCSIMEDIGKETDLARYQFEMDIFNSLTCSYDELNMSTTEGDTLLETKRKQNERESLTNVSDVTFNFFQKLEIVCREKFTHS</sequence>
<name>A0A8S3PTC0_MYTED</name>
<evidence type="ECO:0000256" key="1">
    <source>
        <dbReference type="RuleBase" id="RU363044"/>
    </source>
</evidence>
<comment type="caution">
    <text evidence="3">The sequence shown here is derived from an EMBL/GenBank/DDBJ whole genome shotgun (WGS) entry which is preliminary data.</text>
</comment>
<feature type="domain" description="DNA helicase Pif1-like DEAD-box helicase" evidence="2">
    <location>
        <begin position="4"/>
        <end position="125"/>
    </location>
</feature>
<accession>A0A8S3PTC0</accession>
<dbReference type="OrthoDB" id="6090020at2759"/>
<dbReference type="InterPro" id="IPR051055">
    <property type="entry name" value="PIF1_helicase"/>
</dbReference>